<dbReference type="AlphaFoldDB" id="A0A8X6UUL1"/>
<dbReference type="EMBL" id="BMAU01021172">
    <property type="protein sequence ID" value="GFX93241.1"/>
    <property type="molecule type" value="Genomic_DNA"/>
</dbReference>
<proteinExistence type="predicted"/>
<accession>A0A8X6UUL1</accession>
<evidence type="ECO:0000313" key="2">
    <source>
        <dbReference type="EMBL" id="GFX93241.1"/>
    </source>
</evidence>
<evidence type="ECO:0000313" key="3">
    <source>
        <dbReference type="Proteomes" id="UP000887159"/>
    </source>
</evidence>
<gene>
    <name evidence="2" type="primary">AVEN_236479_1</name>
    <name evidence="2" type="ORF">TNCV_4761201</name>
</gene>
<dbReference type="Proteomes" id="UP000887159">
    <property type="component" value="Unassembled WGS sequence"/>
</dbReference>
<evidence type="ECO:0000256" key="1">
    <source>
        <dbReference type="SAM" id="MobiDB-lite"/>
    </source>
</evidence>
<keyword evidence="3" id="KW-1185">Reference proteome</keyword>
<protein>
    <submittedName>
        <fullName evidence="2">Uncharacterized protein</fullName>
    </submittedName>
</protein>
<feature type="region of interest" description="Disordered" evidence="1">
    <location>
        <begin position="235"/>
        <end position="258"/>
    </location>
</feature>
<comment type="caution">
    <text evidence="2">The sequence shown here is derived from an EMBL/GenBank/DDBJ whole genome shotgun (WGS) entry which is preliminary data.</text>
</comment>
<name>A0A8X6UUL1_TRICX</name>
<organism evidence="2 3">
    <name type="scientific">Trichonephila clavipes</name>
    <name type="common">Golden silk orbweaver</name>
    <name type="synonym">Nephila clavipes</name>
    <dbReference type="NCBI Taxonomy" id="2585209"/>
    <lineage>
        <taxon>Eukaryota</taxon>
        <taxon>Metazoa</taxon>
        <taxon>Ecdysozoa</taxon>
        <taxon>Arthropoda</taxon>
        <taxon>Chelicerata</taxon>
        <taxon>Arachnida</taxon>
        <taxon>Araneae</taxon>
        <taxon>Araneomorphae</taxon>
        <taxon>Entelegynae</taxon>
        <taxon>Araneoidea</taxon>
        <taxon>Nephilidae</taxon>
        <taxon>Trichonephila</taxon>
    </lineage>
</organism>
<reference evidence="2" key="1">
    <citation type="submission" date="2020-08" db="EMBL/GenBank/DDBJ databases">
        <title>Multicomponent nature underlies the extraordinary mechanical properties of spider dragline silk.</title>
        <authorList>
            <person name="Kono N."/>
            <person name="Nakamura H."/>
            <person name="Mori M."/>
            <person name="Yoshida Y."/>
            <person name="Ohtoshi R."/>
            <person name="Malay A.D."/>
            <person name="Moran D.A.P."/>
            <person name="Tomita M."/>
            <person name="Numata K."/>
            <person name="Arakawa K."/>
        </authorList>
    </citation>
    <scope>NUCLEOTIDE SEQUENCE</scope>
</reference>
<sequence length="562" mass="66455">MHHLSGTQHETSVCLVLQRPLVPKKTLLDNFKRAILEAKHLNEFRPDDVLWEKISKGLLRNPDRFLKNTDKRMVYIYNNMFFVKKDFAFGFRTVKSGEIHWIQTTHVLMQIYELPSSSLGCRANPNLFQRSFEPYDQMLYHRMELEPHTAYPIPARTHYILLTMQKTVFGLDIIPEMILPQLMENGFNLGDFRQRKHFVQKAYKLPPPTPSCYRTIIRQSVAPVRIIKPSTALATPQPVSIPEPPERTTPQILLSDPPPKRTTPHILLSDPPVPTTTQILLSDPPPERTAPQILFQIHHLSGRHLKSFFQIHLCLRPLRSFFQIHLSRQHLRSFYQIHLWSRLWSQPFWMTIPWIKSCRQNLETICNKGFPWRIPKNLRCWTRCFPCLTRFGDKSWTKRFSVQHLLDHCRQRTTIVFENLGRWPDRVTYYEPDYPYIILFGPNFGVHIPRSFGKTVIVFTSHLDLTWDKGVELRFFQVDRPHSHRVWGAYSLDLTDCLRVADVYVKWLTRLDDWEMHRYDLVPWQIVGLQPWKRALEQHVQRSHEKALAHGMPSDVTLLDHI</sequence>